<name>A0A3S9XD90_9GAMM</name>
<sequence length="100" mass="11289">MCVALFKNSQEKGMSFNDSLNYAIEKANKLTGINSNKQESTKKTTLSKEQIEEQLERARQASPQVSRKGTTGNAISVDPSKMTEEEYDRFRESGGKFNFE</sequence>
<accession>A0A3S9XD90</accession>
<reference evidence="3" key="1">
    <citation type="submission" date="2018-06" db="EMBL/GenBank/DDBJ databases">
        <title>Complete genome of Pseudomonas insecticola strain QZS01.</title>
        <authorList>
            <person name="Wang J."/>
            <person name="Su Q."/>
        </authorList>
    </citation>
    <scope>NUCLEOTIDE SEQUENCE [LARGE SCALE GENOMIC DNA]</scope>
    <source>
        <strain evidence="3">QZS01</strain>
    </source>
</reference>
<proteinExistence type="predicted"/>
<feature type="compositionally biased region" description="Basic and acidic residues" evidence="1">
    <location>
        <begin position="81"/>
        <end position="100"/>
    </location>
</feature>
<feature type="region of interest" description="Disordered" evidence="1">
    <location>
        <begin position="30"/>
        <end position="100"/>
    </location>
</feature>
<feature type="compositionally biased region" description="Basic and acidic residues" evidence="1">
    <location>
        <begin position="49"/>
        <end position="59"/>
    </location>
</feature>
<dbReference type="AlphaFoldDB" id="A0A3S9XD90"/>
<dbReference type="Proteomes" id="UP000273143">
    <property type="component" value="Chromosome"/>
</dbReference>
<protein>
    <submittedName>
        <fullName evidence="2">Uncharacterized protein</fullName>
    </submittedName>
</protein>
<organism evidence="2 3">
    <name type="scientific">Entomomonas moraniae</name>
    <dbReference type="NCBI Taxonomy" id="2213226"/>
    <lineage>
        <taxon>Bacteria</taxon>
        <taxon>Pseudomonadati</taxon>
        <taxon>Pseudomonadota</taxon>
        <taxon>Gammaproteobacteria</taxon>
        <taxon>Pseudomonadales</taxon>
        <taxon>Pseudomonadaceae</taxon>
        <taxon>Entomomonas</taxon>
    </lineage>
</organism>
<dbReference type="KEGG" id="emo:DM558_06085"/>
<gene>
    <name evidence="2" type="ORF">DM558_06085</name>
</gene>
<feature type="compositionally biased region" description="Polar residues" evidence="1">
    <location>
        <begin position="31"/>
        <end position="48"/>
    </location>
</feature>
<keyword evidence="3" id="KW-1185">Reference proteome</keyword>
<evidence type="ECO:0000313" key="2">
    <source>
        <dbReference type="EMBL" id="AZS50370.1"/>
    </source>
</evidence>
<evidence type="ECO:0000313" key="3">
    <source>
        <dbReference type="Proteomes" id="UP000273143"/>
    </source>
</evidence>
<dbReference type="EMBL" id="CP029822">
    <property type="protein sequence ID" value="AZS50370.1"/>
    <property type="molecule type" value="Genomic_DNA"/>
</dbReference>
<dbReference type="RefSeq" id="WP_127162676.1">
    <property type="nucleotide sequence ID" value="NZ_CP029822.1"/>
</dbReference>
<feature type="compositionally biased region" description="Polar residues" evidence="1">
    <location>
        <begin position="61"/>
        <end position="74"/>
    </location>
</feature>
<evidence type="ECO:0000256" key="1">
    <source>
        <dbReference type="SAM" id="MobiDB-lite"/>
    </source>
</evidence>